<gene>
    <name evidence="16" type="primary">LOC100901413</name>
</gene>
<dbReference type="GO" id="GO:0008395">
    <property type="term" value="F:steroid hydroxylase activity"/>
    <property type="evidence" value="ECO:0007669"/>
    <property type="project" value="TreeGrafter"/>
</dbReference>
<dbReference type="GO" id="GO:0016705">
    <property type="term" value="F:oxidoreductase activity, acting on paired donors, with incorporation or reduction of molecular oxygen"/>
    <property type="evidence" value="ECO:0007669"/>
    <property type="project" value="InterPro"/>
</dbReference>
<dbReference type="FunFam" id="1.10.630.10:FF:000182">
    <property type="entry name" value="Cytochrome P450 3A4"/>
    <property type="match status" value="1"/>
</dbReference>
<dbReference type="GeneID" id="100901413"/>
<keyword evidence="14" id="KW-0812">Transmembrane</keyword>
<evidence type="ECO:0000256" key="7">
    <source>
        <dbReference type="ARBA" id="ARBA00022848"/>
    </source>
</evidence>
<keyword evidence="15" id="KW-1185">Reference proteome</keyword>
<dbReference type="KEGG" id="goe:100901413"/>
<evidence type="ECO:0000256" key="11">
    <source>
        <dbReference type="ARBA" id="ARBA00043906"/>
    </source>
</evidence>
<evidence type="ECO:0000256" key="12">
    <source>
        <dbReference type="PIRSR" id="PIRSR602401-1"/>
    </source>
</evidence>
<dbReference type="PRINTS" id="PR00385">
    <property type="entry name" value="P450"/>
</dbReference>
<protein>
    <submittedName>
        <fullName evidence="16">Cytochrome P450 3A14</fullName>
    </submittedName>
</protein>
<feature type="binding site" description="axial binding residue" evidence="12">
    <location>
        <position position="439"/>
    </location>
    <ligand>
        <name>heme</name>
        <dbReference type="ChEBI" id="CHEBI:30413"/>
    </ligand>
    <ligandPart>
        <name>Fe</name>
        <dbReference type="ChEBI" id="CHEBI:18248"/>
    </ligandPart>
</feature>
<evidence type="ECO:0000256" key="9">
    <source>
        <dbReference type="ARBA" id="ARBA00023004"/>
    </source>
</evidence>
<keyword evidence="14" id="KW-0472">Membrane</keyword>
<keyword evidence="7" id="KW-0256">Endoplasmic reticulum</keyword>
<comment type="subcellular location">
    <subcellularLocation>
        <location evidence="3">Endoplasmic reticulum membrane</location>
        <topology evidence="3">Peripheral membrane protein</topology>
    </subcellularLocation>
    <subcellularLocation>
        <location evidence="2">Microsome membrane</location>
        <topology evidence="2">Peripheral membrane protein</topology>
    </subcellularLocation>
</comment>
<dbReference type="InterPro" id="IPR050705">
    <property type="entry name" value="Cytochrome_P450_3A"/>
</dbReference>
<evidence type="ECO:0000313" key="15">
    <source>
        <dbReference type="Proteomes" id="UP000694867"/>
    </source>
</evidence>
<name>A0AAJ6QW23_9ACAR</name>
<sequence length="500" mass="56759">MTSMLTGYFVVLIAVLVAVLVKRRRDELRYFKKLGIPGPEPNFFWGHYDKFQENHIHWLEKWAEDYGDFYGIFLGTKPLLVSTDVEFAQYALVMNFSNFVNRAPLLVLQMSNPNIEGFLSLVSGEKWKKLRSLMTPAFTTRNMKEMLPLILRGAEDFIVNLKKQRGPFDIVPLVTSLSIDNMGRTVFGIDVGAQAQKENSSIRDTITKVAESSMTGSLDLLVNSFSTLGYGFKGVFFYLSKLGIIKRPDDDLCAMLKNIIGSRKRAEKSNNLLQRLIDASEDNSTSTTPALSEGELVGNSVGSYFVGVDTTSILLSYLFFCLGQNQDVQDRLREEINRYARDELEYYTVSKLQYLDSVINEVLRLYPPATGFNTRQAAEEFKFRGTTFPAGLNILFAVSSIQRDERHWDEPLEFRPERFEARTNNRLAFQPFGDGPRNCVGMRLALMSTKFVVARALQKFRFRSYGNVERIPLTVLSKPGRVLVSVEPINDDDLGAYRAV</sequence>
<dbReference type="InterPro" id="IPR001128">
    <property type="entry name" value="Cyt_P450"/>
</dbReference>
<keyword evidence="14" id="KW-1133">Transmembrane helix</keyword>
<dbReference type="GO" id="GO:0020037">
    <property type="term" value="F:heme binding"/>
    <property type="evidence" value="ECO:0007669"/>
    <property type="project" value="InterPro"/>
</dbReference>
<evidence type="ECO:0000256" key="8">
    <source>
        <dbReference type="ARBA" id="ARBA00023002"/>
    </source>
</evidence>
<evidence type="ECO:0000256" key="14">
    <source>
        <dbReference type="SAM" id="Phobius"/>
    </source>
</evidence>
<evidence type="ECO:0000256" key="6">
    <source>
        <dbReference type="ARBA" id="ARBA00022723"/>
    </source>
</evidence>
<comment type="similarity">
    <text evidence="4 13">Belongs to the cytochrome P450 family.</text>
</comment>
<comment type="function">
    <text evidence="11">Cytochromes P450 are a group of heme-thiolate monooxygenases. They oxidize a variety of structurally unrelated compounds, including steroids, fatty acids, and xenobiotics.</text>
</comment>
<evidence type="ECO:0000256" key="10">
    <source>
        <dbReference type="ARBA" id="ARBA00023033"/>
    </source>
</evidence>
<dbReference type="InterPro" id="IPR017972">
    <property type="entry name" value="Cyt_P450_CS"/>
</dbReference>
<dbReference type="PROSITE" id="PS00086">
    <property type="entry name" value="CYTOCHROME_P450"/>
    <property type="match status" value="1"/>
</dbReference>
<organism evidence="15 16">
    <name type="scientific">Galendromus occidentalis</name>
    <name type="common">western predatory mite</name>
    <dbReference type="NCBI Taxonomy" id="34638"/>
    <lineage>
        <taxon>Eukaryota</taxon>
        <taxon>Metazoa</taxon>
        <taxon>Ecdysozoa</taxon>
        <taxon>Arthropoda</taxon>
        <taxon>Chelicerata</taxon>
        <taxon>Arachnida</taxon>
        <taxon>Acari</taxon>
        <taxon>Parasitiformes</taxon>
        <taxon>Mesostigmata</taxon>
        <taxon>Gamasina</taxon>
        <taxon>Phytoseioidea</taxon>
        <taxon>Phytoseiidae</taxon>
        <taxon>Typhlodrominae</taxon>
        <taxon>Galendromus</taxon>
    </lineage>
</organism>
<keyword evidence="8 13" id="KW-0560">Oxidoreductase</keyword>
<dbReference type="AlphaFoldDB" id="A0AAJ6QW23"/>
<evidence type="ECO:0000256" key="1">
    <source>
        <dbReference type="ARBA" id="ARBA00001971"/>
    </source>
</evidence>
<dbReference type="PANTHER" id="PTHR24302">
    <property type="entry name" value="CYTOCHROME P450 FAMILY 3"/>
    <property type="match status" value="1"/>
</dbReference>
<dbReference type="Pfam" id="PF00067">
    <property type="entry name" value="p450"/>
    <property type="match status" value="1"/>
</dbReference>
<comment type="cofactor">
    <cofactor evidence="1 12">
        <name>heme</name>
        <dbReference type="ChEBI" id="CHEBI:30413"/>
    </cofactor>
</comment>
<evidence type="ECO:0000313" key="16">
    <source>
        <dbReference type="RefSeq" id="XP_003745878.1"/>
    </source>
</evidence>
<evidence type="ECO:0000256" key="5">
    <source>
        <dbReference type="ARBA" id="ARBA00022617"/>
    </source>
</evidence>
<accession>A0AAJ6QW23</accession>
<keyword evidence="10 13" id="KW-0503">Monooxygenase</keyword>
<dbReference type="GO" id="GO:0005506">
    <property type="term" value="F:iron ion binding"/>
    <property type="evidence" value="ECO:0007669"/>
    <property type="project" value="InterPro"/>
</dbReference>
<proteinExistence type="inferred from homology"/>
<keyword evidence="6 12" id="KW-0479">Metal-binding</keyword>
<keyword evidence="5 12" id="KW-0349">Heme</keyword>
<dbReference type="Proteomes" id="UP000694867">
    <property type="component" value="Unplaced"/>
</dbReference>
<keyword evidence="9 12" id="KW-0408">Iron</keyword>
<evidence type="ECO:0000256" key="3">
    <source>
        <dbReference type="ARBA" id="ARBA00004406"/>
    </source>
</evidence>
<dbReference type="InterPro" id="IPR002401">
    <property type="entry name" value="Cyt_P450_E_grp-I"/>
</dbReference>
<dbReference type="PANTHER" id="PTHR24302:SF15">
    <property type="entry name" value="FATTY-ACID PEROXYGENASE"/>
    <property type="match status" value="1"/>
</dbReference>
<dbReference type="SUPFAM" id="SSF48264">
    <property type="entry name" value="Cytochrome P450"/>
    <property type="match status" value="1"/>
</dbReference>
<dbReference type="Gene3D" id="1.10.630.10">
    <property type="entry name" value="Cytochrome P450"/>
    <property type="match status" value="1"/>
</dbReference>
<dbReference type="RefSeq" id="XP_003745878.1">
    <property type="nucleotide sequence ID" value="XM_003745830.2"/>
</dbReference>
<evidence type="ECO:0000256" key="13">
    <source>
        <dbReference type="RuleBase" id="RU000461"/>
    </source>
</evidence>
<reference evidence="16" key="1">
    <citation type="submission" date="2025-08" db="UniProtKB">
        <authorList>
            <consortium name="RefSeq"/>
        </authorList>
    </citation>
    <scope>IDENTIFICATION</scope>
</reference>
<evidence type="ECO:0000256" key="2">
    <source>
        <dbReference type="ARBA" id="ARBA00004174"/>
    </source>
</evidence>
<dbReference type="GO" id="GO:0005789">
    <property type="term" value="C:endoplasmic reticulum membrane"/>
    <property type="evidence" value="ECO:0007669"/>
    <property type="project" value="UniProtKB-SubCell"/>
</dbReference>
<dbReference type="PRINTS" id="PR00463">
    <property type="entry name" value="EP450I"/>
</dbReference>
<dbReference type="InterPro" id="IPR036396">
    <property type="entry name" value="Cyt_P450_sf"/>
</dbReference>
<evidence type="ECO:0000256" key="4">
    <source>
        <dbReference type="ARBA" id="ARBA00010617"/>
    </source>
</evidence>
<keyword evidence="7" id="KW-0492">Microsome</keyword>
<feature type="transmembrane region" description="Helical" evidence="14">
    <location>
        <begin position="6"/>
        <end position="23"/>
    </location>
</feature>